<dbReference type="RefSeq" id="WP_146358320.1">
    <property type="nucleotide sequence ID" value="NZ_VOBR01000028.1"/>
</dbReference>
<evidence type="ECO:0000256" key="1">
    <source>
        <dbReference type="SAM" id="Phobius"/>
    </source>
</evidence>
<dbReference type="OrthoDB" id="5190781at2"/>
<proteinExistence type="predicted"/>
<keyword evidence="1" id="KW-1133">Transmembrane helix</keyword>
<feature type="transmembrane region" description="Helical" evidence="1">
    <location>
        <begin position="36"/>
        <end position="60"/>
    </location>
</feature>
<keyword evidence="1" id="KW-0812">Transmembrane</keyword>
<evidence type="ECO:0000313" key="2">
    <source>
        <dbReference type="EMBL" id="TWP47048.1"/>
    </source>
</evidence>
<sequence>MPALGAFLGLFVIVGFLISPDGIPNFVGDHGTGVAVGSWLQIAGVTTALVAGVLATRANYRGNPGTSRQRSAG</sequence>
<name>A0A563EJK5_9PSEU</name>
<protein>
    <submittedName>
        <fullName evidence="2">Uncharacterized protein</fullName>
    </submittedName>
</protein>
<reference evidence="2 3" key="1">
    <citation type="submission" date="2019-07" db="EMBL/GenBank/DDBJ databases">
        <title>Lentzea xizangensis sp. nov., isolated from Qinghai-Tibetan Plateau Soils.</title>
        <authorList>
            <person name="Huang J."/>
        </authorList>
    </citation>
    <scope>NUCLEOTIDE SEQUENCE [LARGE SCALE GENOMIC DNA]</scope>
    <source>
        <strain evidence="2 3">FXJ1.1311</strain>
    </source>
</reference>
<dbReference type="EMBL" id="VOBR01000028">
    <property type="protein sequence ID" value="TWP47048.1"/>
    <property type="molecule type" value="Genomic_DNA"/>
</dbReference>
<keyword evidence="1" id="KW-0472">Membrane</keyword>
<comment type="caution">
    <text evidence="2">The sequence shown here is derived from an EMBL/GenBank/DDBJ whole genome shotgun (WGS) entry which is preliminary data.</text>
</comment>
<keyword evidence="3" id="KW-1185">Reference proteome</keyword>
<evidence type="ECO:0000313" key="3">
    <source>
        <dbReference type="Proteomes" id="UP000316639"/>
    </source>
</evidence>
<organism evidence="2 3">
    <name type="scientific">Lentzea tibetensis</name>
    <dbReference type="NCBI Taxonomy" id="2591470"/>
    <lineage>
        <taxon>Bacteria</taxon>
        <taxon>Bacillati</taxon>
        <taxon>Actinomycetota</taxon>
        <taxon>Actinomycetes</taxon>
        <taxon>Pseudonocardiales</taxon>
        <taxon>Pseudonocardiaceae</taxon>
        <taxon>Lentzea</taxon>
    </lineage>
</organism>
<dbReference type="AlphaFoldDB" id="A0A563EJK5"/>
<dbReference type="Proteomes" id="UP000316639">
    <property type="component" value="Unassembled WGS sequence"/>
</dbReference>
<gene>
    <name evidence="2" type="ORF">FKR81_33930</name>
</gene>
<accession>A0A563EJK5</accession>